<dbReference type="Proteomes" id="UP000191820">
    <property type="component" value="Chromosome"/>
</dbReference>
<evidence type="ECO:0000313" key="6">
    <source>
        <dbReference type="EMBL" id="ARD20644.1"/>
    </source>
</evidence>
<evidence type="ECO:0000256" key="3">
    <source>
        <dbReference type="ARBA" id="ARBA00018024"/>
    </source>
</evidence>
<dbReference type="PANTHER" id="PTHR34653:SF1">
    <property type="entry name" value="FLAGELLAR HOOK-BASAL BODY COMPLEX PROTEIN FLIE"/>
    <property type="match status" value="1"/>
</dbReference>
<accession>A0ABN4YEI0</accession>
<evidence type="ECO:0000313" key="7">
    <source>
        <dbReference type="Proteomes" id="UP000191820"/>
    </source>
</evidence>
<reference evidence="6 7" key="1">
    <citation type="submission" date="2017-03" db="EMBL/GenBank/DDBJ databases">
        <title>Genome sequencing of Shewanella japonica KCTC 22435.</title>
        <authorList>
            <person name="Kim K.M."/>
        </authorList>
    </citation>
    <scope>NUCLEOTIDE SEQUENCE [LARGE SCALE GENOMIC DNA]</scope>
    <source>
        <strain evidence="6 7">KCTC 22435</strain>
    </source>
</reference>
<comment type="subcellular location">
    <subcellularLocation>
        <location evidence="1 5">Bacterial flagellum basal body</location>
    </subcellularLocation>
</comment>
<evidence type="ECO:0000256" key="1">
    <source>
        <dbReference type="ARBA" id="ARBA00004117"/>
    </source>
</evidence>
<keyword evidence="4 5" id="KW-0975">Bacterial flagellum</keyword>
<organism evidence="6 7">
    <name type="scientific">Shewanella japonica</name>
    <dbReference type="NCBI Taxonomy" id="93973"/>
    <lineage>
        <taxon>Bacteria</taxon>
        <taxon>Pseudomonadati</taxon>
        <taxon>Pseudomonadota</taxon>
        <taxon>Gammaproteobacteria</taxon>
        <taxon>Alteromonadales</taxon>
        <taxon>Shewanellaceae</taxon>
        <taxon>Shewanella</taxon>
    </lineage>
</organism>
<comment type="similarity">
    <text evidence="2 5">Belongs to the FliE family.</text>
</comment>
<evidence type="ECO:0000256" key="4">
    <source>
        <dbReference type="ARBA" id="ARBA00023143"/>
    </source>
</evidence>
<keyword evidence="6" id="KW-0966">Cell projection</keyword>
<dbReference type="PANTHER" id="PTHR34653">
    <property type="match status" value="1"/>
</dbReference>
<gene>
    <name evidence="5" type="primary">fliE</name>
    <name evidence="6" type="ORF">SJ2017_0298</name>
</gene>
<keyword evidence="7" id="KW-1185">Reference proteome</keyword>
<dbReference type="InterPro" id="IPR001624">
    <property type="entry name" value="FliE"/>
</dbReference>
<dbReference type="HAMAP" id="MF_00724">
    <property type="entry name" value="FliE"/>
    <property type="match status" value="1"/>
</dbReference>
<proteinExistence type="inferred from homology"/>
<protein>
    <recommendedName>
        <fullName evidence="3 5">Flagellar hook-basal body complex protein FliE</fullName>
    </recommendedName>
</protein>
<dbReference type="Pfam" id="PF02049">
    <property type="entry name" value="FliE"/>
    <property type="match status" value="1"/>
</dbReference>
<evidence type="ECO:0000256" key="5">
    <source>
        <dbReference type="HAMAP-Rule" id="MF_00724"/>
    </source>
</evidence>
<dbReference type="PRINTS" id="PR01006">
    <property type="entry name" value="FLGHOOKFLIE"/>
</dbReference>
<name>A0ABN4YEI0_9GAMM</name>
<dbReference type="EMBL" id="CP020472">
    <property type="protein sequence ID" value="ARD20644.1"/>
    <property type="molecule type" value="Genomic_DNA"/>
</dbReference>
<sequence length="117" mass="12650">MANATMVSAPMTNVQTLMDQMNVHSEMAKGAIKVGPNPRDFGTQHPSFTELMEQKVAAVNTDQNTSSALMRAVDSGESDDLVGAMVASQKASLSFATMIQIRNRLVQAFDDVMKMPI</sequence>
<keyword evidence="6" id="KW-0282">Flagellum</keyword>
<keyword evidence="6" id="KW-0969">Cilium</keyword>
<evidence type="ECO:0000256" key="2">
    <source>
        <dbReference type="ARBA" id="ARBA00009272"/>
    </source>
</evidence>
<dbReference type="NCBIfam" id="TIGR00205">
    <property type="entry name" value="fliE"/>
    <property type="match status" value="1"/>
</dbReference>
<dbReference type="RefSeq" id="WP_055025290.1">
    <property type="nucleotide sequence ID" value="NZ_CP020472.1"/>
</dbReference>